<organism evidence="1 2">
    <name type="scientific">Aureibaculum algae</name>
    <dbReference type="NCBI Taxonomy" id="2584122"/>
    <lineage>
        <taxon>Bacteria</taxon>
        <taxon>Pseudomonadati</taxon>
        <taxon>Bacteroidota</taxon>
        <taxon>Flavobacteriia</taxon>
        <taxon>Flavobacteriales</taxon>
        <taxon>Flavobacteriaceae</taxon>
        <taxon>Aureibaculum</taxon>
    </lineage>
</organism>
<sequence>MVLTFALTICSFTLFATNNPDVKEGDVLKIGKPIVKEYKHIKFPKSNFIIKRGGIVSYQNIVGSLVLVTGVKEKKDGTKIVKISRNDGGRFFGSHTVVKVDIDNALKSGELIVH</sequence>
<evidence type="ECO:0000313" key="2">
    <source>
        <dbReference type="Proteomes" id="UP000306229"/>
    </source>
</evidence>
<accession>A0A5B7TXD2</accession>
<evidence type="ECO:0000313" key="1">
    <source>
        <dbReference type="EMBL" id="QCX41050.1"/>
    </source>
</evidence>
<keyword evidence="2" id="KW-1185">Reference proteome</keyword>
<dbReference type="AlphaFoldDB" id="A0A5B7TXD2"/>
<dbReference type="KEGG" id="fbe:FF125_10985"/>
<reference evidence="1 2" key="1">
    <citation type="submission" date="2019-05" db="EMBL/GenBank/DDBJ databases">
        <title>Algicella ahnfeltiae gen. nov., sp. nov., a novel marine bacterium of the family Flavobacteriaceae isolated from a red alga.</title>
        <authorList>
            <person name="Nedashkovskaya O.I."/>
            <person name="Kukhlevskiy A.D."/>
            <person name="Kim S.-G."/>
            <person name="Zhukova N.V."/>
            <person name="Mikhailov V.V."/>
        </authorList>
    </citation>
    <scope>NUCLEOTIDE SEQUENCE [LARGE SCALE GENOMIC DNA]</scope>
    <source>
        <strain evidence="1 2">10Alg115</strain>
    </source>
</reference>
<dbReference type="OrthoDB" id="1446823at2"/>
<dbReference type="Proteomes" id="UP000306229">
    <property type="component" value="Chromosome"/>
</dbReference>
<name>A0A5B7TXD2_9FLAO</name>
<protein>
    <submittedName>
        <fullName evidence="1">Uncharacterized protein</fullName>
    </submittedName>
</protein>
<dbReference type="EMBL" id="CP040749">
    <property type="protein sequence ID" value="QCX41050.1"/>
    <property type="molecule type" value="Genomic_DNA"/>
</dbReference>
<gene>
    <name evidence="1" type="ORF">FF125_10985</name>
</gene>
<proteinExistence type="predicted"/>